<dbReference type="Pfam" id="PF07991">
    <property type="entry name" value="KARI_N"/>
    <property type="match status" value="1"/>
</dbReference>
<dbReference type="GO" id="GO:0070403">
    <property type="term" value="F:NAD+ binding"/>
    <property type="evidence" value="ECO:0007669"/>
    <property type="project" value="TreeGrafter"/>
</dbReference>
<dbReference type="AlphaFoldDB" id="A0A1G4RDW4"/>
<dbReference type="InterPro" id="IPR037161">
    <property type="entry name" value="Semialdehyde_DH-like_C"/>
</dbReference>
<dbReference type="Gene3D" id="3.40.50.720">
    <property type="entry name" value="NAD(P)-binding Rossmann-like Domain"/>
    <property type="match status" value="1"/>
</dbReference>
<dbReference type="STRING" id="177413.SAMN05660859_1579"/>
<dbReference type="InterPro" id="IPR050812">
    <property type="entry name" value="Preph/Arog_dehydrog"/>
</dbReference>
<dbReference type="PANTHER" id="PTHR21363">
    <property type="entry name" value="PREPHENATE DEHYDROGENASE"/>
    <property type="match status" value="1"/>
</dbReference>
<dbReference type="InterPro" id="IPR013116">
    <property type="entry name" value="KARI_N"/>
</dbReference>
<feature type="domain" description="Phosphogluconate dehydrogenase (decarboxylating) C-terminal" evidence="3">
    <location>
        <begin position="121"/>
        <end position="277"/>
    </location>
</feature>
<dbReference type="EMBL" id="FMTP01000002">
    <property type="protein sequence ID" value="SCW55133.1"/>
    <property type="molecule type" value="Genomic_DNA"/>
</dbReference>
<dbReference type="InterPro" id="IPR031663">
    <property type="entry name" value="PGDH_C"/>
</dbReference>
<dbReference type="InterPro" id="IPR036291">
    <property type="entry name" value="NAD(P)-bd_dom_sf"/>
</dbReference>
<accession>A0A1G4RDW4</accession>
<dbReference type="RefSeq" id="WP_091437633.1">
    <property type="nucleotide sequence ID" value="NZ_FMTP01000002.1"/>
</dbReference>
<evidence type="ECO:0000313" key="5">
    <source>
        <dbReference type="Proteomes" id="UP000198889"/>
    </source>
</evidence>
<sequence length="283" mass="30929">MKKIALLGAGGKMGVRLATNLQGSPYEVMHVEPTEAGRARLKEKTGLDCIDGDNALADADAVLMAVPDRLIGKIAHTFIEKVKPGTAIIMLDAAAPHAGELPKRDDVTYFVTHPCHPPIFNDEVTEEAKADFFGGVHAKQHIVCALMQGPDEHYAQCEQIARTIYKPVMRAHRCTVEQIAIMEPALAETIGATLCLALREATDEAVRRGVPRQAATDFLLGHLTIELAIAFEIFPEGKFSDGALYAIDQARPQIFREGWLERIFDPKAVQRSVEEICNPPKAA</sequence>
<evidence type="ECO:0000259" key="3">
    <source>
        <dbReference type="Pfam" id="PF16896"/>
    </source>
</evidence>
<name>A0A1G4RDW4_9HYPH</name>
<evidence type="ECO:0000259" key="2">
    <source>
        <dbReference type="Pfam" id="PF07991"/>
    </source>
</evidence>
<gene>
    <name evidence="4" type="ORF">SAMN05660859_1579</name>
</gene>
<evidence type="ECO:0000313" key="4">
    <source>
        <dbReference type="EMBL" id="SCW55133.1"/>
    </source>
</evidence>
<proteinExistence type="predicted"/>
<keyword evidence="1" id="KW-0560">Oxidoreductase</keyword>
<evidence type="ECO:0000256" key="1">
    <source>
        <dbReference type="ARBA" id="ARBA00023002"/>
    </source>
</evidence>
<feature type="domain" description="KARI N-terminal Rossmann" evidence="2">
    <location>
        <begin position="2"/>
        <end position="114"/>
    </location>
</feature>
<dbReference type="Proteomes" id="UP000198889">
    <property type="component" value="Unassembled WGS sequence"/>
</dbReference>
<dbReference type="GO" id="GO:0008977">
    <property type="term" value="F:prephenate dehydrogenase (NAD+) activity"/>
    <property type="evidence" value="ECO:0007669"/>
    <property type="project" value="TreeGrafter"/>
</dbReference>
<keyword evidence="5" id="KW-1185">Reference proteome</keyword>
<dbReference type="PANTHER" id="PTHR21363:SF0">
    <property type="entry name" value="PREPHENATE DEHYDROGENASE [NADP(+)]"/>
    <property type="match status" value="1"/>
</dbReference>
<protein>
    <submittedName>
        <fullName evidence="4">Acetohydroxy acid isomeroreductase, NADPH-binding domain</fullName>
    </submittedName>
</protein>
<reference evidence="5" key="1">
    <citation type="submission" date="2016-10" db="EMBL/GenBank/DDBJ databases">
        <authorList>
            <person name="Varghese N."/>
            <person name="Submissions S."/>
        </authorList>
    </citation>
    <scope>NUCLEOTIDE SEQUENCE [LARGE SCALE GENOMIC DNA]</scope>
    <source>
        <strain evidence="5">CGMCC 1.1761</strain>
    </source>
</reference>
<dbReference type="GO" id="GO:0006571">
    <property type="term" value="P:tyrosine biosynthetic process"/>
    <property type="evidence" value="ECO:0007669"/>
    <property type="project" value="TreeGrafter"/>
</dbReference>
<organism evidence="4 5">
    <name type="scientific">Ancylobacter rudongensis</name>
    <dbReference type="NCBI Taxonomy" id="177413"/>
    <lineage>
        <taxon>Bacteria</taxon>
        <taxon>Pseudomonadati</taxon>
        <taxon>Pseudomonadota</taxon>
        <taxon>Alphaproteobacteria</taxon>
        <taxon>Hyphomicrobiales</taxon>
        <taxon>Xanthobacteraceae</taxon>
        <taxon>Ancylobacter</taxon>
    </lineage>
</organism>
<dbReference type="SUPFAM" id="SSF51735">
    <property type="entry name" value="NAD(P)-binding Rossmann-fold domains"/>
    <property type="match status" value="1"/>
</dbReference>
<dbReference type="Pfam" id="PF16896">
    <property type="entry name" value="PGDH_C"/>
    <property type="match status" value="1"/>
</dbReference>
<dbReference type="Gene3D" id="1.10.3640.10">
    <property type="entry name" value="Semialdehyde dehydrogenase-like, C-terminal"/>
    <property type="match status" value="1"/>
</dbReference>